<dbReference type="InterPro" id="IPR002075">
    <property type="entry name" value="NTF2_dom"/>
</dbReference>
<dbReference type="Proteomes" id="UP000749559">
    <property type="component" value="Unassembled WGS sequence"/>
</dbReference>
<reference evidence="1" key="1">
    <citation type="submission" date="2022-03" db="EMBL/GenBank/DDBJ databases">
        <authorList>
            <person name="Martin C."/>
        </authorList>
    </citation>
    <scope>NUCLEOTIDE SEQUENCE</scope>
</reference>
<evidence type="ECO:0000313" key="2">
    <source>
        <dbReference type="Proteomes" id="UP000749559"/>
    </source>
</evidence>
<keyword evidence="2" id="KW-1185">Reference proteome</keyword>
<dbReference type="SUPFAM" id="SSF54427">
    <property type="entry name" value="NTF2-like"/>
    <property type="match status" value="1"/>
</dbReference>
<gene>
    <name evidence="1" type="ORF">OFUS_LOCUS6011</name>
</gene>
<name>A0A8J1TVK8_OWEFU</name>
<dbReference type="Pfam" id="PF02136">
    <property type="entry name" value="NTF2"/>
    <property type="match status" value="1"/>
</dbReference>
<evidence type="ECO:0000313" key="1">
    <source>
        <dbReference type="EMBL" id="CAH1779179.1"/>
    </source>
</evidence>
<dbReference type="CDD" id="cd00531">
    <property type="entry name" value="NTF2_like"/>
    <property type="match status" value="1"/>
</dbReference>
<dbReference type="AlphaFoldDB" id="A0A8J1TVK8"/>
<sequence>MSNMDAEALKKLAIVNSNEFNRGWNESNKNWEKFVEDFYNTDAVLYPPGSPPITGLKHISTFLEVFPNNLKLHHSLRTVKSTGEDSYFAIFSVPATIDEKQVDIFTSCEEWIKENGVWKISNDFFNSDYERVDY</sequence>
<comment type="caution">
    <text evidence="1">The sequence shown here is derived from an EMBL/GenBank/DDBJ whole genome shotgun (WGS) entry which is preliminary data.</text>
</comment>
<protein>
    <submittedName>
        <fullName evidence="1">Uncharacterized protein</fullName>
    </submittedName>
</protein>
<organism evidence="1 2">
    <name type="scientific">Owenia fusiformis</name>
    <name type="common">Polychaete worm</name>
    <dbReference type="NCBI Taxonomy" id="6347"/>
    <lineage>
        <taxon>Eukaryota</taxon>
        <taxon>Metazoa</taxon>
        <taxon>Spiralia</taxon>
        <taxon>Lophotrochozoa</taxon>
        <taxon>Annelida</taxon>
        <taxon>Polychaeta</taxon>
        <taxon>Sedentaria</taxon>
        <taxon>Canalipalpata</taxon>
        <taxon>Sabellida</taxon>
        <taxon>Oweniida</taxon>
        <taxon>Oweniidae</taxon>
        <taxon>Owenia</taxon>
    </lineage>
</organism>
<proteinExistence type="predicted"/>
<dbReference type="InterPro" id="IPR032710">
    <property type="entry name" value="NTF2-like_dom_sf"/>
</dbReference>
<accession>A0A8J1TVK8</accession>
<dbReference type="EMBL" id="CAIIXF020000003">
    <property type="protein sequence ID" value="CAH1779179.1"/>
    <property type="molecule type" value="Genomic_DNA"/>
</dbReference>
<dbReference type="Gene3D" id="3.10.450.50">
    <property type="match status" value="1"/>
</dbReference>